<dbReference type="Proteomes" id="UP000676565">
    <property type="component" value="Unassembled WGS sequence"/>
</dbReference>
<evidence type="ECO:0000313" key="1">
    <source>
        <dbReference type="EMBL" id="MBP3959627.1"/>
    </source>
</evidence>
<dbReference type="EMBL" id="JAGKQQ010000001">
    <property type="protein sequence ID" value="MBP3959627.1"/>
    <property type="molecule type" value="Genomic_DNA"/>
</dbReference>
<evidence type="ECO:0000313" key="2">
    <source>
        <dbReference type="Proteomes" id="UP000676565"/>
    </source>
</evidence>
<accession>A0ABS5C0W4</accession>
<protein>
    <submittedName>
        <fullName evidence="1">Uncharacterized protein</fullName>
    </submittedName>
</protein>
<name>A0ABS5C0W4_9BACT</name>
<dbReference type="RefSeq" id="WP_210660349.1">
    <property type="nucleotide sequence ID" value="NZ_JAGKQQ010000001.1"/>
</dbReference>
<comment type="caution">
    <text evidence="1">The sequence shown here is derived from an EMBL/GenBank/DDBJ whole genome shotgun (WGS) entry which is preliminary data.</text>
</comment>
<keyword evidence="2" id="KW-1185">Reference proteome</keyword>
<reference evidence="1 2" key="1">
    <citation type="submission" date="2021-04" db="EMBL/GenBank/DDBJ databases">
        <authorList>
            <person name="Ivanova A."/>
        </authorList>
    </citation>
    <scope>NUCLEOTIDE SEQUENCE [LARGE SCALE GENOMIC DNA]</scope>
    <source>
        <strain evidence="1 2">G18</strain>
    </source>
</reference>
<sequence length="142" mass="15929">MTPLLLSLTLTSPAQPPVFTPPVTLAPRVTLQPQVTPFPAYRPQVVVVPVPVVVNPGYLTPVGPQAVTLGEFSRFFTPTPGKHDVWIIHPVTRQPVRVCFALPNGKLRDFEVDRRSIRFEFRNGTVDIDFRNNGTVDVRYRD</sequence>
<organism evidence="1 2">
    <name type="scientific">Gemmata palustris</name>
    <dbReference type="NCBI Taxonomy" id="2822762"/>
    <lineage>
        <taxon>Bacteria</taxon>
        <taxon>Pseudomonadati</taxon>
        <taxon>Planctomycetota</taxon>
        <taxon>Planctomycetia</taxon>
        <taxon>Gemmatales</taxon>
        <taxon>Gemmataceae</taxon>
        <taxon>Gemmata</taxon>
    </lineage>
</organism>
<gene>
    <name evidence="1" type="ORF">J8F10_30650</name>
</gene>
<proteinExistence type="predicted"/>